<evidence type="ECO:0000313" key="3">
    <source>
        <dbReference type="Proteomes" id="UP000824111"/>
    </source>
</evidence>
<reference evidence="2" key="1">
    <citation type="submission" date="2020-10" db="EMBL/GenBank/DDBJ databases">
        <authorList>
            <person name="Gilroy R."/>
        </authorList>
    </citation>
    <scope>NUCLEOTIDE SEQUENCE</scope>
    <source>
        <strain evidence="2">ChiSjej4B22-9803</strain>
    </source>
</reference>
<gene>
    <name evidence="2" type="ORF">IAB04_08355</name>
</gene>
<keyword evidence="1" id="KW-0472">Membrane</keyword>
<sequence length="59" mass="6592">MKKGSIFVIAGVILAAVVFYGVRYVRAPIGTQTLQMVTREERFPGEAYIVRDEIVYTAP</sequence>
<comment type="caution">
    <text evidence="2">The sequence shown here is derived from an EMBL/GenBank/DDBJ whole genome shotgun (WGS) entry which is preliminary data.</text>
</comment>
<reference evidence="2" key="2">
    <citation type="journal article" date="2021" name="PeerJ">
        <title>Extensive microbial diversity within the chicken gut microbiome revealed by metagenomics and culture.</title>
        <authorList>
            <person name="Gilroy R."/>
            <person name="Ravi A."/>
            <person name="Getino M."/>
            <person name="Pursley I."/>
            <person name="Horton D.L."/>
            <person name="Alikhan N.F."/>
            <person name="Baker D."/>
            <person name="Gharbi K."/>
            <person name="Hall N."/>
            <person name="Watson M."/>
            <person name="Adriaenssens E.M."/>
            <person name="Foster-Nyarko E."/>
            <person name="Jarju S."/>
            <person name="Secka A."/>
            <person name="Antonio M."/>
            <person name="Oren A."/>
            <person name="Chaudhuri R.R."/>
            <person name="La Ragione R."/>
            <person name="Hildebrand F."/>
            <person name="Pallen M.J."/>
        </authorList>
    </citation>
    <scope>NUCLEOTIDE SEQUENCE</scope>
    <source>
        <strain evidence="2">ChiSjej4B22-9803</strain>
    </source>
</reference>
<proteinExistence type="predicted"/>
<accession>A0A9D1LWR4</accession>
<dbReference type="Proteomes" id="UP000824111">
    <property type="component" value="Unassembled WGS sequence"/>
</dbReference>
<feature type="non-terminal residue" evidence="2">
    <location>
        <position position="59"/>
    </location>
</feature>
<organism evidence="2 3">
    <name type="scientific">Candidatus Avimonoglobus intestinipullorum</name>
    <dbReference type="NCBI Taxonomy" id="2840699"/>
    <lineage>
        <taxon>Bacteria</taxon>
        <taxon>Bacillati</taxon>
        <taxon>Bacillota</taxon>
        <taxon>Clostridia</taxon>
        <taxon>Eubacteriales</taxon>
        <taxon>Candidatus Avimonoglobus</taxon>
    </lineage>
</organism>
<protein>
    <submittedName>
        <fullName evidence="2">Uncharacterized protein</fullName>
    </submittedName>
</protein>
<keyword evidence="1" id="KW-0812">Transmembrane</keyword>
<feature type="transmembrane region" description="Helical" evidence="1">
    <location>
        <begin position="6"/>
        <end position="25"/>
    </location>
</feature>
<evidence type="ECO:0000313" key="2">
    <source>
        <dbReference type="EMBL" id="HIU49367.1"/>
    </source>
</evidence>
<evidence type="ECO:0000256" key="1">
    <source>
        <dbReference type="SAM" id="Phobius"/>
    </source>
</evidence>
<dbReference type="EMBL" id="DVND01000212">
    <property type="protein sequence ID" value="HIU49367.1"/>
    <property type="molecule type" value="Genomic_DNA"/>
</dbReference>
<name>A0A9D1LWR4_9FIRM</name>
<dbReference type="AlphaFoldDB" id="A0A9D1LWR4"/>
<keyword evidence="1" id="KW-1133">Transmembrane helix</keyword>